<protein>
    <recommendedName>
        <fullName evidence="3">Fibronectin type-III domain-containing protein</fullName>
    </recommendedName>
</protein>
<feature type="non-terminal residue" evidence="1">
    <location>
        <position position="1"/>
    </location>
</feature>
<reference evidence="1 2" key="1">
    <citation type="submission" date="2015-09" db="EMBL/GenBank/DDBJ databases">
        <title>Draft genome of the parasitic nematode Teladorsagia circumcincta isolate WARC Sus (inbred).</title>
        <authorList>
            <person name="Mitreva M."/>
        </authorList>
    </citation>
    <scope>NUCLEOTIDE SEQUENCE [LARGE SCALE GENOMIC DNA]</scope>
    <source>
        <strain evidence="1 2">S</strain>
    </source>
</reference>
<evidence type="ECO:0000313" key="2">
    <source>
        <dbReference type="Proteomes" id="UP000230423"/>
    </source>
</evidence>
<accession>A0A2G9TIB8</accession>
<evidence type="ECO:0000313" key="1">
    <source>
        <dbReference type="EMBL" id="PIO57685.1"/>
    </source>
</evidence>
<proteinExistence type="predicted"/>
<evidence type="ECO:0008006" key="3">
    <source>
        <dbReference type="Google" id="ProtNLM"/>
    </source>
</evidence>
<sequence length="70" mass="7818">HNYDIRPSTVYRLRATVLINQVESSPSKLILLNTREAASKSPLIQAVKVLVNGSVFFEFLPAEDVDLVSF</sequence>
<keyword evidence="2" id="KW-1185">Reference proteome</keyword>
<organism evidence="1 2">
    <name type="scientific">Teladorsagia circumcincta</name>
    <name type="common">Brown stomach worm</name>
    <name type="synonym">Ostertagia circumcincta</name>
    <dbReference type="NCBI Taxonomy" id="45464"/>
    <lineage>
        <taxon>Eukaryota</taxon>
        <taxon>Metazoa</taxon>
        <taxon>Ecdysozoa</taxon>
        <taxon>Nematoda</taxon>
        <taxon>Chromadorea</taxon>
        <taxon>Rhabditida</taxon>
        <taxon>Rhabditina</taxon>
        <taxon>Rhabditomorpha</taxon>
        <taxon>Strongyloidea</taxon>
        <taxon>Trichostrongylidae</taxon>
        <taxon>Teladorsagia</taxon>
    </lineage>
</organism>
<dbReference type="Proteomes" id="UP000230423">
    <property type="component" value="Unassembled WGS sequence"/>
</dbReference>
<dbReference type="EMBL" id="KZ364316">
    <property type="protein sequence ID" value="PIO57685.1"/>
    <property type="molecule type" value="Genomic_DNA"/>
</dbReference>
<dbReference type="AlphaFoldDB" id="A0A2G9TIB8"/>
<name>A0A2G9TIB8_TELCI</name>
<gene>
    <name evidence="1" type="ORF">TELCIR_20895</name>
</gene>